<name>A0A1Y2I4E5_9FUNG</name>
<protein>
    <submittedName>
        <fullName evidence="3">Periplasmic binding protein-like I</fullName>
    </submittedName>
</protein>
<comment type="caution">
    <text evidence="3">The sequence shown here is derived from an EMBL/GenBank/DDBJ whole genome shotgun (WGS) entry which is preliminary data.</text>
</comment>
<keyword evidence="1" id="KW-0732">Signal</keyword>
<keyword evidence="4" id="KW-1185">Reference proteome</keyword>
<dbReference type="InterPro" id="IPR028081">
    <property type="entry name" value="Leu-bd"/>
</dbReference>
<dbReference type="Proteomes" id="UP000193411">
    <property type="component" value="Unassembled WGS sequence"/>
</dbReference>
<gene>
    <name evidence="3" type="ORF">BCR44DRAFT_1101344</name>
</gene>
<proteinExistence type="predicted"/>
<dbReference type="Pfam" id="PF13458">
    <property type="entry name" value="Peripla_BP_6"/>
    <property type="match status" value="1"/>
</dbReference>
<evidence type="ECO:0000313" key="4">
    <source>
        <dbReference type="Proteomes" id="UP000193411"/>
    </source>
</evidence>
<reference evidence="3 4" key="1">
    <citation type="submission" date="2016-07" db="EMBL/GenBank/DDBJ databases">
        <title>Pervasive Adenine N6-methylation of Active Genes in Fungi.</title>
        <authorList>
            <consortium name="DOE Joint Genome Institute"/>
            <person name="Mondo S.J."/>
            <person name="Dannebaum R.O."/>
            <person name="Kuo R.C."/>
            <person name="Labutti K."/>
            <person name="Haridas S."/>
            <person name="Kuo A."/>
            <person name="Salamov A."/>
            <person name="Ahrendt S.R."/>
            <person name="Lipzen A."/>
            <person name="Sullivan W."/>
            <person name="Andreopoulos W.B."/>
            <person name="Clum A."/>
            <person name="Lindquist E."/>
            <person name="Daum C."/>
            <person name="Ramamoorthy G.K."/>
            <person name="Gryganskyi A."/>
            <person name="Culley D."/>
            <person name="Magnuson J.K."/>
            <person name="James T.Y."/>
            <person name="O'Malley M.A."/>
            <person name="Stajich J.E."/>
            <person name="Spatafora J.W."/>
            <person name="Visel A."/>
            <person name="Grigoriev I.V."/>
        </authorList>
    </citation>
    <scope>NUCLEOTIDE SEQUENCE [LARGE SCALE GENOMIC DNA]</scope>
    <source>
        <strain evidence="3 4">PL171</strain>
    </source>
</reference>
<dbReference type="PANTHER" id="PTHR47235">
    <property type="entry name" value="BLR6548 PROTEIN"/>
    <property type="match status" value="1"/>
</dbReference>
<evidence type="ECO:0000256" key="1">
    <source>
        <dbReference type="ARBA" id="ARBA00022729"/>
    </source>
</evidence>
<dbReference type="EMBL" id="MCFL01000002">
    <property type="protein sequence ID" value="ORZ40853.1"/>
    <property type="molecule type" value="Genomic_DNA"/>
</dbReference>
<dbReference type="Gene3D" id="3.40.50.2300">
    <property type="match status" value="2"/>
</dbReference>
<dbReference type="InterPro" id="IPR028082">
    <property type="entry name" value="Peripla_BP_I"/>
</dbReference>
<dbReference type="SUPFAM" id="SSF53822">
    <property type="entry name" value="Periplasmic binding protein-like I"/>
    <property type="match status" value="1"/>
</dbReference>
<sequence>MHFDLFHNKVVKYNSSAMHNHRPSVAALVPRRCLAALNLLTAAAACLSLISITICSAQTPPPLKFASSSDYTASGRSITNSYHAGVRIAFDEINANGGYNGRRLDFITMDDGYVASRTRANVETLYNAHPDLIAFVAGLGTANTLASIPFAANRSIGLFFPATGAESLRNPFVRVVPNLVASYSSEAAFGVKYATQVLKLNRISLIFQNDAFGEPPTTLARNKLRDMGITPFTVASYPTGSMNMTGAVESLFSKEWLPQAVLMYTFGPQTAMIIRDYQARTRYPTKFILMSVADFVNLRSIMGSSGVYENVYLIRSAPDPNDNSFLISQRFNAAANLYNATVYREHYTMLGYMAGHLVHQVLTRHDSRTNVTSASFLNTLYSTNVFNVFGLTVGPYSDAAQGSCNQGLRQLWLSQATSTGWRAVTNEPGLGALLEPWPSMCVYQDKKARLPSIWGLGIAPQDTSPMAKDFVAGVKASVRYFNEIEGGGLAQLVVHAEDVDWKGTKVSSVNPFFTGTAAPAPSSAIQRFLNEYRVAGLIGSSHLSVAGGTTTGQVSELLSDLQGRPVVGVLGGDSPFYDTPPTHRLSHIAHPTRRISLACSTHSTSGATSSASASFALPAMVNNLFASAPKRGKHLILSTWCLRLQESFCLRHRHRCWRRR</sequence>
<feature type="domain" description="Leucine-binding protein" evidence="2">
    <location>
        <begin position="63"/>
        <end position="395"/>
    </location>
</feature>
<dbReference type="CDD" id="cd19978">
    <property type="entry name" value="PBP1_ABC_ligand_binding-like"/>
    <property type="match status" value="1"/>
</dbReference>
<dbReference type="PANTHER" id="PTHR47235:SF1">
    <property type="entry name" value="BLR6548 PROTEIN"/>
    <property type="match status" value="1"/>
</dbReference>
<evidence type="ECO:0000313" key="3">
    <source>
        <dbReference type="EMBL" id="ORZ40853.1"/>
    </source>
</evidence>
<accession>A0A1Y2I4E5</accession>
<dbReference type="AlphaFoldDB" id="A0A1Y2I4E5"/>
<organism evidence="3 4">
    <name type="scientific">Catenaria anguillulae PL171</name>
    <dbReference type="NCBI Taxonomy" id="765915"/>
    <lineage>
        <taxon>Eukaryota</taxon>
        <taxon>Fungi</taxon>
        <taxon>Fungi incertae sedis</taxon>
        <taxon>Blastocladiomycota</taxon>
        <taxon>Blastocladiomycetes</taxon>
        <taxon>Blastocladiales</taxon>
        <taxon>Catenariaceae</taxon>
        <taxon>Catenaria</taxon>
    </lineage>
</organism>
<dbReference type="OrthoDB" id="5573616at2759"/>
<evidence type="ECO:0000259" key="2">
    <source>
        <dbReference type="Pfam" id="PF13458"/>
    </source>
</evidence>